<dbReference type="AlphaFoldDB" id="A0A3M7TA10"/>
<dbReference type="EMBL" id="REGN01000060">
    <property type="protein sequence ID" value="RNA44757.1"/>
    <property type="molecule type" value="Genomic_DNA"/>
</dbReference>
<gene>
    <name evidence="1" type="ORF">BpHYR1_048020</name>
</gene>
<protein>
    <submittedName>
        <fullName evidence="1">Uncharacterized protein</fullName>
    </submittedName>
</protein>
<organism evidence="1 2">
    <name type="scientific">Brachionus plicatilis</name>
    <name type="common">Marine rotifer</name>
    <name type="synonym">Brachionus muelleri</name>
    <dbReference type="NCBI Taxonomy" id="10195"/>
    <lineage>
        <taxon>Eukaryota</taxon>
        <taxon>Metazoa</taxon>
        <taxon>Spiralia</taxon>
        <taxon>Gnathifera</taxon>
        <taxon>Rotifera</taxon>
        <taxon>Eurotatoria</taxon>
        <taxon>Monogononta</taxon>
        <taxon>Pseudotrocha</taxon>
        <taxon>Ploima</taxon>
        <taxon>Brachionidae</taxon>
        <taxon>Brachionus</taxon>
    </lineage>
</organism>
<accession>A0A3M7TA10</accession>
<reference evidence="1 2" key="1">
    <citation type="journal article" date="2018" name="Sci. Rep.">
        <title>Genomic signatures of local adaptation to the degree of environmental predictability in rotifers.</title>
        <authorList>
            <person name="Franch-Gras L."/>
            <person name="Hahn C."/>
            <person name="Garcia-Roger E.M."/>
            <person name="Carmona M.J."/>
            <person name="Serra M."/>
            <person name="Gomez A."/>
        </authorList>
    </citation>
    <scope>NUCLEOTIDE SEQUENCE [LARGE SCALE GENOMIC DNA]</scope>
    <source>
        <strain evidence="1">HYR1</strain>
    </source>
</reference>
<dbReference type="Proteomes" id="UP000276133">
    <property type="component" value="Unassembled WGS sequence"/>
</dbReference>
<evidence type="ECO:0000313" key="2">
    <source>
        <dbReference type="Proteomes" id="UP000276133"/>
    </source>
</evidence>
<sequence length="70" mass="8521">MNTLSIYSAKTFSTKYFDWIVIKFRFNKFIQKLKFTTKLLDEHHILQLIDFIILLKYIFEMFAELATGHR</sequence>
<name>A0A3M7TA10_BRAPC</name>
<comment type="caution">
    <text evidence="1">The sequence shown here is derived from an EMBL/GenBank/DDBJ whole genome shotgun (WGS) entry which is preliminary data.</text>
</comment>
<proteinExistence type="predicted"/>
<keyword evidence="2" id="KW-1185">Reference proteome</keyword>
<evidence type="ECO:0000313" key="1">
    <source>
        <dbReference type="EMBL" id="RNA44757.1"/>
    </source>
</evidence>